<dbReference type="Proteomes" id="UP000288012">
    <property type="component" value="Unassembled WGS sequence"/>
</dbReference>
<dbReference type="AlphaFoldDB" id="A0A433JH07"/>
<name>A0A433JH07_9GAMM</name>
<evidence type="ECO:0000313" key="2">
    <source>
        <dbReference type="Proteomes" id="UP000288012"/>
    </source>
</evidence>
<accession>A0A433JH07</accession>
<dbReference type="RefSeq" id="WP_126953102.1">
    <property type="nucleotide sequence ID" value="NZ_RZGR01000039.1"/>
</dbReference>
<dbReference type="OrthoDB" id="8641800at2"/>
<sequence>MLNILLLCNKPPVGQDANTIVDHIEAIEHYSAHRIWLCSNLGELSPKLDLNRFDAVIIHYSICLLNDYYLSLSAKKRLRDYQGLKIVFVQDEYRQINKMVAELAFLKIDVLFTCFPEEEMGRIYSPEQLPNVAKYNNLTGYIPERLTTLAEQIPIKERPIHVGYRGRKLPFWYGELAYEKWNIVEKWLTHANRADLTADVSFNERERIYGKDWIKFLSACKTTLGVESGASVMDFTGELEKNIDFHQLTHPNEPFHVVQEKFLRRHEGQYKLNQISPRCFEAIALKTVLVLYEGEYSNILVPGRHYISLKKDFSNIEAVLACIRNDDYLQTMADTAFQEIALNPAYSYRTFINKVDEIIRQEFKLRHKKIVEAYEEGQYQAAMRYISLKSRFYKTGLRIYQKMPEGIRLLIKGVLRPKAAIRYVVRSFYRVVRPLPRKGAE</sequence>
<dbReference type="EMBL" id="RZGR01000039">
    <property type="protein sequence ID" value="RUQ81550.1"/>
    <property type="molecule type" value="Genomic_DNA"/>
</dbReference>
<evidence type="ECO:0008006" key="3">
    <source>
        <dbReference type="Google" id="ProtNLM"/>
    </source>
</evidence>
<organism evidence="1 2">
    <name type="scientific">Legionella septentrionalis</name>
    <dbReference type="NCBI Taxonomy" id="2498109"/>
    <lineage>
        <taxon>Bacteria</taxon>
        <taxon>Pseudomonadati</taxon>
        <taxon>Pseudomonadota</taxon>
        <taxon>Gammaproteobacteria</taxon>
        <taxon>Legionellales</taxon>
        <taxon>Legionellaceae</taxon>
        <taxon>Legionella</taxon>
    </lineage>
</organism>
<proteinExistence type="predicted"/>
<gene>
    <name evidence="1" type="ORF">EKM59_10415</name>
</gene>
<reference evidence="1 2" key="1">
    <citation type="submission" date="2018-12" db="EMBL/GenBank/DDBJ databases">
        <title>Legionella sp,whole genome shotgun sequence.</title>
        <authorList>
            <person name="Wu H."/>
        </authorList>
    </citation>
    <scope>NUCLEOTIDE SEQUENCE [LARGE SCALE GENOMIC DNA]</scope>
    <source>
        <strain evidence="2">km714</strain>
    </source>
</reference>
<evidence type="ECO:0000313" key="1">
    <source>
        <dbReference type="EMBL" id="RUQ81550.1"/>
    </source>
</evidence>
<protein>
    <recommendedName>
        <fullName evidence="3">Glycosyltransferase family 1 protein</fullName>
    </recommendedName>
</protein>
<keyword evidence="2" id="KW-1185">Reference proteome</keyword>
<comment type="caution">
    <text evidence="1">The sequence shown here is derived from an EMBL/GenBank/DDBJ whole genome shotgun (WGS) entry which is preliminary data.</text>
</comment>